<reference evidence="2" key="1">
    <citation type="submission" date="2023-07" db="EMBL/GenBank/DDBJ databases">
        <title>draft genome sequence of fig (Ficus carica).</title>
        <authorList>
            <person name="Takahashi T."/>
            <person name="Nishimura K."/>
        </authorList>
    </citation>
    <scope>NUCLEOTIDE SEQUENCE</scope>
</reference>
<evidence type="ECO:0000256" key="1">
    <source>
        <dbReference type="SAM" id="MobiDB-lite"/>
    </source>
</evidence>
<dbReference type="AlphaFoldDB" id="A0AA88A718"/>
<dbReference type="Proteomes" id="UP001187192">
    <property type="component" value="Unassembled WGS sequence"/>
</dbReference>
<feature type="region of interest" description="Disordered" evidence="1">
    <location>
        <begin position="1"/>
        <end position="78"/>
    </location>
</feature>
<evidence type="ECO:0000313" key="2">
    <source>
        <dbReference type="EMBL" id="GMN40333.1"/>
    </source>
</evidence>
<organism evidence="2 3">
    <name type="scientific">Ficus carica</name>
    <name type="common">Common fig</name>
    <dbReference type="NCBI Taxonomy" id="3494"/>
    <lineage>
        <taxon>Eukaryota</taxon>
        <taxon>Viridiplantae</taxon>
        <taxon>Streptophyta</taxon>
        <taxon>Embryophyta</taxon>
        <taxon>Tracheophyta</taxon>
        <taxon>Spermatophyta</taxon>
        <taxon>Magnoliopsida</taxon>
        <taxon>eudicotyledons</taxon>
        <taxon>Gunneridae</taxon>
        <taxon>Pentapetalae</taxon>
        <taxon>rosids</taxon>
        <taxon>fabids</taxon>
        <taxon>Rosales</taxon>
        <taxon>Moraceae</taxon>
        <taxon>Ficeae</taxon>
        <taxon>Ficus</taxon>
    </lineage>
</organism>
<name>A0AA88A718_FICCA</name>
<evidence type="ECO:0000313" key="3">
    <source>
        <dbReference type="Proteomes" id="UP001187192"/>
    </source>
</evidence>
<dbReference type="EMBL" id="BTGU01000011">
    <property type="protein sequence ID" value="GMN40333.1"/>
    <property type="molecule type" value="Genomic_DNA"/>
</dbReference>
<keyword evidence="3" id="KW-1185">Reference proteome</keyword>
<comment type="caution">
    <text evidence="2">The sequence shown here is derived from an EMBL/GenBank/DDBJ whole genome shotgun (WGS) entry which is preliminary data.</text>
</comment>
<sequence length="206" mass="23865">MTAIAEKEAERREKDRGKEKKERGEKGSRRPKGEKREKCRENRDREMTERALEEDLERRRVEEKAGGNRSKESKKVKSAVEEKILEAEEVFHNIVMQMTDHSGMGDALWFEVTRAAICNTVENRLSSKRRPLKKSDRVHYNIASFSHALLVWACESLPSIAANFTTKYDEAISRMLSWTTTDNVKFDDVMSAFTAVGEKQPRWARL</sequence>
<feature type="compositionally biased region" description="Basic and acidic residues" evidence="1">
    <location>
        <begin position="34"/>
        <end position="78"/>
    </location>
</feature>
<feature type="compositionally biased region" description="Basic and acidic residues" evidence="1">
    <location>
        <begin position="1"/>
        <end position="28"/>
    </location>
</feature>
<proteinExistence type="predicted"/>
<gene>
    <name evidence="2" type="ORF">TIFTF001_009557</name>
</gene>
<protein>
    <submittedName>
        <fullName evidence="2">Uncharacterized protein</fullName>
    </submittedName>
</protein>
<accession>A0AA88A718</accession>